<comment type="subcellular location">
    <subcellularLocation>
        <location evidence="2">Endoplasmic reticulum membrane</location>
        <topology evidence="2">Single-pass membrane protein</topology>
    </subcellularLocation>
    <subcellularLocation>
        <location evidence="1">Membrane</location>
        <topology evidence="1">Multi-pass membrane protein</topology>
    </subcellularLocation>
</comment>
<comment type="caution">
    <text evidence="11">The sequence shown here is derived from an EMBL/GenBank/DDBJ whole genome shotgun (WGS) entry which is preliminary data.</text>
</comment>
<feature type="transmembrane region" description="Helical" evidence="10">
    <location>
        <begin position="330"/>
        <end position="351"/>
    </location>
</feature>
<reference evidence="11 12" key="1">
    <citation type="journal article" date="2018" name="Nat. Genet.">
        <title>Extensive intraspecific gene order and gene structural variations between Mo17 and other maize genomes.</title>
        <authorList>
            <person name="Sun S."/>
            <person name="Zhou Y."/>
            <person name="Chen J."/>
            <person name="Shi J."/>
            <person name="Zhao H."/>
            <person name="Zhao H."/>
            <person name="Song W."/>
            <person name="Zhang M."/>
            <person name="Cui Y."/>
            <person name="Dong X."/>
            <person name="Liu H."/>
            <person name="Ma X."/>
            <person name="Jiao Y."/>
            <person name="Wang B."/>
            <person name="Wei X."/>
            <person name="Stein J.C."/>
            <person name="Glaubitz J.C."/>
            <person name="Lu F."/>
            <person name="Yu G."/>
            <person name="Liang C."/>
            <person name="Fengler K."/>
            <person name="Li B."/>
            <person name="Rafalski A."/>
            <person name="Schnable P.S."/>
            <person name="Ware D.H."/>
            <person name="Buckler E.S."/>
            <person name="Lai J."/>
        </authorList>
    </citation>
    <scope>NUCLEOTIDE SEQUENCE [LARGE SCALE GENOMIC DNA]</scope>
    <source>
        <strain evidence="12">cv. Missouri 17</strain>
        <tissue evidence="11">Seedling</tissue>
    </source>
</reference>
<dbReference type="Pfam" id="PF06624">
    <property type="entry name" value="RAMP4"/>
    <property type="match status" value="1"/>
</dbReference>
<dbReference type="AlphaFoldDB" id="A0A3L6DV05"/>
<feature type="transmembrane region" description="Helical" evidence="10">
    <location>
        <begin position="583"/>
        <end position="605"/>
    </location>
</feature>
<comment type="similarity">
    <text evidence="3">Belongs to the RAMP4 family.</text>
</comment>
<dbReference type="GO" id="GO:0006265">
    <property type="term" value="P:DNA topological change"/>
    <property type="evidence" value="ECO:0007669"/>
    <property type="project" value="InterPro"/>
</dbReference>
<dbReference type="InterPro" id="IPR045262">
    <property type="entry name" value="STP/PLT_plant"/>
</dbReference>
<dbReference type="EMBL" id="NCVQ01000008">
    <property type="protein sequence ID" value="PWZ12440.1"/>
    <property type="molecule type" value="Genomic_DNA"/>
</dbReference>
<dbReference type="InterPro" id="IPR036202">
    <property type="entry name" value="TopoI_DNA-bd_euk_N_sf"/>
</dbReference>
<evidence type="ECO:0000256" key="8">
    <source>
        <dbReference type="ARBA" id="ARBA00022989"/>
    </source>
</evidence>
<keyword evidence="6 10" id="KW-0812">Transmembrane</keyword>
<dbReference type="GO" id="GO:0003917">
    <property type="term" value="F:DNA topoisomerase type I (single strand cut, ATP-independent) activity"/>
    <property type="evidence" value="ECO:0007669"/>
    <property type="project" value="InterPro"/>
</dbReference>
<dbReference type="Proteomes" id="UP000251960">
    <property type="component" value="Chromosome 7"/>
</dbReference>
<dbReference type="PANTHER" id="PTHR23500">
    <property type="entry name" value="SOLUTE CARRIER FAMILY 2, FACILITATED GLUCOSE TRANSPORTER"/>
    <property type="match status" value="1"/>
</dbReference>
<evidence type="ECO:0000256" key="3">
    <source>
        <dbReference type="ARBA" id="ARBA00005500"/>
    </source>
</evidence>
<dbReference type="GO" id="GO:0015144">
    <property type="term" value="F:carbohydrate transmembrane transporter activity"/>
    <property type="evidence" value="ECO:0007669"/>
    <property type="project" value="InterPro"/>
</dbReference>
<dbReference type="InterPro" id="IPR010580">
    <property type="entry name" value="ER_stress-assoc"/>
</dbReference>
<keyword evidence="7" id="KW-0256">Endoplasmic reticulum</keyword>
<gene>
    <name evidence="11" type="primary">PLT5_11</name>
    <name evidence="11" type="ORF">Zm00014a_010657</name>
</gene>
<dbReference type="Gene3D" id="1.20.1250.20">
    <property type="entry name" value="MFS general substrate transporter like domains"/>
    <property type="match status" value="1"/>
</dbReference>
<evidence type="ECO:0000256" key="10">
    <source>
        <dbReference type="SAM" id="Phobius"/>
    </source>
</evidence>
<keyword evidence="9 10" id="KW-0472">Membrane</keyword>
<keyword evidence="5" id="KW-0813">Transport</keyword>
<evidence type="ECO:0000256" key="9">
    <source>
        <dbReference type="ARBA" id="ARBA00023136"/>
    </source>
</evidence>
<feature type="transmembrane region" description="Helical" evidence="10">
    <location>
        <begin position="371"/>
        <end position="388"/>
    </location>
</feature>
<dbReference type="ExpressionAtlas" id="A0A3L6DV05">
    <property type="expression patterns" value="baseline and differential"/>
</dbReference>
<dbReference type="PANTHER" id="PTHR23500:SF560">
    <property type="entry name" value="OS07G0582850 PROTEIN"/>
    <property type="match status" value="1"/>
</dbReference>
<feature type="transmembrane region" description="Helical" evidence="10">
    <location>
        <begin position="242"/>
        <end position="265"/>
    </location>
</feature>
<dbReference type="GO" id="GO:0005789">
    <property type="term" value="C:endoplasmic reticulum membrane"/>
    <property type="evidence" value="ECO:0007669"/>
    <property type="project" value="UniProtKB-SubCell"/>
</dbReference>
<organism evidence="11 12">
    <name type="scientific">Zea mays</name>
    <name type="common">Maize</name>
    <dbReference type="NCBI Taxonomy" id="4577"/>
    <lineage>
        <taxon>Eukaryota</taxon>
        <taxon>Viridiplantae</taxon>
        <taxon>Streptophyta</taxon>
        <taxon>Embryophyta</taxon>
        <taxon>Tracheophyta</taxon>
        <taxon>Spermatophyta</taxon>
        <taxon>Magnoliopsida</taxon>
        <taxon>Liliopsida</taxon>
        <taxon>Poales</taxon>
        <taxon>Poaceae</taxon>
        <taxon>PACMAD clade</taxon>
        <taxon>Panicoideae</taxon>
        <taxon>Andropogonodae</taxon>
        <taxon>Andropogoneae</taxon>
        <taxon>Tripsacinae</taxon>
        <taxon>Zea</taxon>
    </lineage>
</organism>
<feature type="transmembrane region" description="Helical" evidence="10">
    <location>
        <begin position="277"/>
        <end position="300"/>
    </location>
</feature>
<dbReference type="InterPro" id="IPR036259">
    <property type="entry name" value="MFS_trans_sf"/>
</dbReference>
<dbReference type="GO" id="GO:0003677">
    <property type="term" value="F:DNA binding"/>
    <property type="evidence" value="ECO:0007669"/>
    <property type="project" value="InterPro"/>
</dbReference>
<feature type="transmembrane region" description="Helical" evidence="10">
    <location>
        <begin position="535"/>
        <end position="562"/>
    </location>
</feature>
<evidence type="ECO:0000256" key="4">
    <source>
        <dbReference type="ARBA" id="ARBA00010992"/>
    </source>
</evidence>
<dbReference type="FunFam" id="1.20.1250.20:FF:000698">
    <property type="entry name" value="Sorbitol transporter"/>
    <property type="match status" value="1"/>
</dbReference>
<evidence type="ECO:0000313" key="11">
    <source>
        <dbReference type="EMBL" id="PWZ12440.1"/>
    </source>
</evidence>
<protein>
    <submittedName>
        <fullName evidence="11">Polyol transporter 5</fullName>
    </submittedName>
</protein>
<sequence>MTTSRRLADRKIARFEKNITKRGSVPETVKKANDYPVGPILLGFFVFVVVGSCHSHIFFDNCCSHLKILHTIEMGKLNRHILLSDITINIGKGAPVPECPLLGERNDPVNQKDLKYVFLVASNSLKRRSAREKYEKSRKLKVDNNEDVEMVEKVPKAIIRYAKFLAGLSEEKETPVHICRLQQPRTQRVTLIPTPFRKWRADRCGDCRDRFTAKARMLGKRNSRDRRSPDAVKPMRRPLNKYPFATAVLWSATPLFLGYDLAVVYNTVVRAQADLKLLACTVALSSSLGAVAAVGAQRLIGGRQAALLSGAVLCAGAIARGLATGSAAAFTAGVFVNGVGTGLALAAVPAYAAELGPSSARRALAAHPDGLVYLGCILGSVVYSMRLVRVPARHACWLTVATGIAVPALLSAVVLFMPEAPRWRVSRDRESKARRMLSRTSATLEEAELRLVEIKVECGGLLQDGSDEPLAVSKRALWWREEIETLRELLVCPTEPLRRAVLTALVAKVFQQVSSIGSILQYVQRAFRDSSRGALVVFVFVMSYPMSLVLVELGWLLVTALARSCRLGRRVPTGGVTRRQEQLKWVRGLSATMLLSLMALVWIALGPAPWAGASSRGCLRWLRATVAVVKKSVISAI</sequence>
<proteinExistence type="inferred from homology"/>
<evidence type="ECO:0000313" key="12">
    <source>
        <dbReference type="Proteomes" id="UP000251960"/>
    </source>
</evidence>
<evidence type="ECO:0000256" key="6">
    <source>
        <dbReference type="ARBA" id="ARBA00022692"/>
    </source>
</evidence>
<dbReference type="InterPro" id="IPR005829">
    <property type="entry name" value="Sugar_transporter_CS"/>
</dbReference>
<keyword evidence="8 10" id="KW-1133">Transmembrane helix</keyword>
<dbReference type="GO" id="GO:0005694">
    <property type="term" value="C:chromosome"/>
    <property type="evidence" value="ECO:0007669"/>
    <property type="project" value="InterPro"/>
</dbReference>
<feature type="transmembrane region" description="Helical" evidence="10">
    <location>
        <begin position="306"/>
        <end position="323"/>
    </location>
</feature>
<evidence type="ECO:0000256" key="7">
    <source>
        <dbReference type="ARBA" id="ARBA00022824"/>
    </source>
</evidence>
<dbReference type="InterPro" id="IPR005828">
    <property type="entry name" value="MFS_sugar_transport-like"/>
</dbReference>
<accession>A0A3L6DV05</accession>
<feature type="transmembrane region" description="Helical" evidence="10">
    <location>
        <begin position="395"/>
        <end position="417"/>
    </location>
</feature>
<dbReference type="PROSITE" id="PS00217">
    <property type="entry name" value="SUGAR_TRANSPORT_2"/>
    <property type="match status" value="1"/>
</dbReference>
<evidence type="ECO:0000256" key="2">
    <source>
        <dbReference type="ARBA" id="ARBA00004389"/>
    </source>
</evidence>
<comment type="similarity">
    <text evidence="4">Belongs to the major facilitator superfamily. Sugar transporter (TC 2.A.1.1) family.</text>
</comment>
<dbReference type="SUPFAM" id="SSF103473">
    <property type="entry name" value="MFS general substrate transporter"/>
    <property type="match status" value="1"/>
</dbReference>
<evidence type="ECO:0000256" key="1">
    <source>
        <dbReference type="ARBA" id="ARBA00004141"/>
    </source>
</evidence>
<evidence type="ECO:0000256" key="5">
    <source>
        <dbReference type="ARBA" id="ARBA00022448"/>
    </source>
</evidence>
<name>A0A3L6DV05_MAIZE</name>
<feature type="transmembrane region" description="Helical" evidence="10">
    <location>
        <begin position="40"/>
        <end position="59"/>
    </location>
</feature>
<dbReference type="Pfam" id="PF00083">
    <property type="entry name" value="Sugar_tr"/>
    <property type="match status" value="1"/>
</dbReference>
<dbReference type="SUPFAM" id="SSF56741">
    <property type="entry name" value="Eukaryotic DNA topoisomerase I, N-terminal DNA-binding fragment"/>
    <property type="match status" value="1"/>
</dbReference>